<gene>
    <name evidence="2" type="ORF">TVAG_283510</name>
</gene>
<dbReference type="RefSeq" id="XP_001582168.1">
    <property type="nucleotide sequence ID" value="XM_001582118.1"/>
</dbReference>
<dbReference type="InParanoid" id="A2DEQ5"/>
<dbReference type="EMBL" id="DS113192">
    <property type="protein sequence ID" value="EAY21182.1"/>
    <property type="molecule type" value="Genomic_DNA"/>
</dbReference>
<keyword evidence="1" id="KW-0472">Membrane</keyword>
<feature type="transmembrane region" description="Helical" evidence="1">
    <location>
        <begin position="428"/>
        <end position="453"/>
    </location>
</feature>
<evidence type="ECO:0000313" key="3">
    <source>
        <dbReference type="Proteomes" id="UP000001542"/>
    </source>
</evidence>
<dbReference type="KEGG" id="tva:5466730"/>
<keyword evidence="3" id="KW-1185">Reference proteome</keyword>
<name>A2DEQ5_TRIV3</name>
<keyword evidence="1" id="KW-0812">Transmembrane</keyword>
<keyword evidence="1" id="KW-1133">Transmembrane helix</keyword>
<reference evidence="2" key="2">
    <citation type="journal article" date="2007" name="Science">
        <title>Draft genome sequence of the sexually transmitted pathogen Trichomonas vaginalis.</title>
        <authorList>
            <person name="Carlton J.M."/>
            <person name="Hirt R.P."/>
            <person name="Silva J.C."/>
            <person name="Delcher A.L."/>
            <person name="Schatz M."/>
            <person name="Zhao Q."/>
            <person name="Wortman J.R."/>
            <person name="Bidwell S.L."/>
            <person name="Alsmark U.C.M."/>
            <person name="Besteiro S."/>
            <person name="Sicheritz-Ponten T."/>
            <person name="Noel C.J."/>
            <person name="Dacks J.B."/>
            <person name="Foster P.G."/>
            <person name="Simillion C."/>
            <person name="Van de Peer Y."/>
            <person name="Miranda-Saavedra D."/>
            <person name="Barton G.J."/>
            <person name="Westrop G.D."/>
            <person name="Mueller S."/>
            <person name="Dessi D."/>
            <person name="Fiori P.L."/>
            <person name="Ren Q."/>
            <person name="Paulsen I."/>
            <person name="Zhang H."/>
            <person name="Bastida-Corcuera F.D."/>
            <person name="Simoes-Barbosa A."/>
            <person name="Brown M.T."/>
            <person name="Hayes R.D."/>
            <person name="Mukherjee M."/>
            <person name="Okumura C.Y."/>
            <person name="Schneider R."/>
            <person name="Smith A.J."/>
            <person name="Vanacova S."/>
            <person name="Villalvazo M."/>
            <person name="Haas B.J."/>
            <person name="Pertea M."/>
            <person name="Feldblyum T.V."/>
            <person name="Utterback T.R."/>
            <person name="Shu C.L."/>
            <person name="Osoegawa K."/>
            <person name="de Jong P.J."/>
            <person name="Hrdy I."/>
            <person name="Horvathova L."/>
            <person name="Zubacova Z."/>
            <person name="Dolezal P."/>
            <person name="Malik S.B."/>
            <person name="Logsdon J.M. Jr."/>
            <person name="Henze K."/>
            <person name="Gupta A."/>
            <person name="Wang C.C."/>
            <person name="Dunne R.L."/>
            <person name="Upcroft J.A."/>
            <person name="Upcroft P."/>
            <person name="White O."/>
            <person name="Salzberg S.L."/>
            <person name="Tang P."/>
            <person name="Chiu C.-H."/>
            <person name="Lee Y.-S."/>
            <person name="Embley T.M."/>
            <person name="Coombs G.H."/>
            <person name="Mottram J.C."/>
            <person name="Tachezy J."/>
            <person name="Fraser-Liggett C.M."/>
            <person name="Johnson P.J."/>
        </authorList>
    </citation>
    <scope>NUCLEOTIDE SEQUENCE [LARGE SCALE GENOMIC DNA]</scope>
    <source>
        <strain evidence="2">G3</strain>
    </source>
</reference>
<evidence type="ECO:0000256" key="1">
    <source>
        <dbReference type="SAM" id="Phobius"/>
    </source>
</evidence>
<accession>A2DEQ5</accession>
<dbReference type="Proteomes" id="UP000001542">
    <property type="component" value="Unassembled WGS sequence"/>
</dbReference>
<protein>
    <submittedName>
        <fullName evidence="2">Uncharacterized protein</fullName>
    </submittedName>
</protein>
<reference evidence="2" key="1">
    <citation type="submission" date="2006-10" db="EMBL/GenBank/DDBJ databases">
        <authorList>
            <person name="Amadeo P."/>
            <person name="Zhao Q."/>
            <person name="Wortman J."/>
            <person name="Fraser-Liggett C."/>
            <person name="Carlton J."/>
        </authorList>
    </citation>
    <scope>NUCLEOTIDE SEQUENCE</scope>
    <source>
        <strain evidence="2">G3</strain>
    </source>
</reference>
<dbReference type="SMR" id="A2DEQ5"/>
<dbReference type="AlphaFoldDB" id="A2DEQ5"/>
<dbReference type="VEuPathDB" id="TrichDB:TVAG_283510"/>
<dbReference type="VEuPathDB" id="TrichDB:TVAGG3_0577040"/>
<evidence type="ECO:0000313" key="2">
    <source>
        <dbReference type="EMBL" id="EAY21182.1"/>
    </source>
</evidence>
<organism evidence="2 3">
    <name type="scientific">Trichomonas vaginalis (strain ATCC PRA-98 / G3)</name>
    <dbReference type="NCBI Taxonomy" id="412133"/>
    <lineage>
        <taxon>Eukaryota</taxon>
        <taxon>Metamonada</taxon>
        <taxon>Parabasalia</taxon>
        <taxon>Trichomonadida</taxon>
        <taxon>Trichomonadidae</taxon>
        <taxon>Trichomonas</taxon>
    </lineage>
</organism>
<sequence>MFSFLLTSHAMSKVIGAPGSFSDQVESKLELTFTPVENYDSIVIFPTPEKFSINNQALKRVYYNPETLVIESENNVLDYSVILLKKGYCTTLDFILNKYENDTVSLSINAYDYKSKHLCFVFANAHETKSVVYGNNDQLNGKIYAYDNYILNGSSYHEWNKNTNLELTYTTLMIDFTTESNEYNYFGINKEKNATTSDRYHIPNFETMLKGTVILPEIKDFKYGMYDVKLNDSYVLYVPAKSYMIMLQYDTYTIQAFSGNQNHEEKHSDLERSVAWSFANNSYIRIKGQTNFKFMFVKHPEEMKCTEYITILGKMDYKVKGKKGEQFCVYAATYDGKIKVEDSKVATYFDENGNNLKENKYSYDNIAIVHIDNTKSSSSVKFEVGGSTVTPYVIRNTKTYNKYHIFAISETSTGSLNSEDRDENDHSLTYVVLIWVAIGVGILIVIAVAIFLVKKFVIDRRKNTNKTGTG</sequence>
<proteinExistence type="predicted"/>